<comment type="caution">
    <text evidence="6">The sequence shown here is derived from an EMBL/GenBank/DDBJ whole genome shotgun (WGS) entry which is preliminary data.</text>
</comment>
<evidence type="ECO:0000256" key="1">
    <source>
        <dbReference type="ARBA" id="ARBA00001933"/>
    </source>
</evidence>
<dbReference type="InterPro" id="IPR020578">
    <property type="entry name" value="Aminotrans_V_PyrdxlP_BS"/>
</dbReference>
<gene>
    <name evidence="6" type="ORF">JJB74_21530</name>
</gene>
<comment type="cofactor">
    <cofactor evidence="1 4">
        <name>pyridoxal 5'-phosphate</name>
        <dbReference type="ChEBI" id="CHEBI:597326"/>
    </cofactor>
</comment>
<dbReference type="PROSITE" id="PS00595">
    <property type="entry name" value="AA_TRANSFER_CLASS_5"/>
    <property type="match status" value="1"/>
</dbReference>
<dbReference type="Gene3D" id="3.40.640.10">
    <property type="entry name" value="Type I PLP-dependent aspartate aminotransferase-like (Major domain)"/>
    <property type="match status" value="1"/>
</dbReference>
<dbReference type="InterPro" id="IPR015424">
    <property type="entry name" value="PyrdxlP-dep_Trfase"/>
</dbReference>
<accession>A0A934SWT7</accession>
<name>A0A934SWT7_9BURK</name>
<keyword evidence="7" id="KW-1185">Reference proteome</keyword>
<sequence length="391" mass="42453">MMEHAMLRSLFPQLEHSTYLNSCSCGALAQPVIDAVQHYLQLWKCHGGRAWYADGGWLEALDSARAHIAALLGASPHEIALAPNVSTALAALASCMDYAARPRVLTTSLDFPTLAHQWLAKASAGAHCDILPSPDGCTVPVEAFAAVVDKRTALIATARVYFTTGAIQDIVALARLAHDAGALLLVDDYQGTGQVPLDVKEANIDMLVGGTQKWLLGGPGLSFLYVHERLHARLHPSVVGWFGHAHQLDFLLQPWEPRGDARRFELGTPALPAVYAANAGMELVRKTGVDAIRRRVKWLTETLVSGLTEAGFQLTMATDPEKRAGIVMLECPDAQAWVVELARQSIIVDARPGHLRIAPHFYNDMDDIERVLKALKELEWRNAAGIASSSA</sequence>
<dbReference type="PANTHER" id="PTHR43586:SF15">
    <property type="entry name" value="BLR3095 PROTEIN"/>
    <property type="match status" value="1"/>
</dbReference>
<feature type="domain" description="Aminotransferase class V" evidence="5">
    <location>
        <begin position="19"/>
        <end position="354"/>
    </location>
</feature>
<evidence type="ECO:0000313" key="7">
    <source>
        <dbReference type="Proteomes" id="UP000622890"/>
    </source>
</evidence>
<evidence type="ECO:0000256" key="3">
    <source>
        <dbReference type="RuleBase" id="RU004075"/>
    </source>
</evidence>
<dbReference type="EMBL" id="JAEPBG010000010">
    <property type="protein sequence ID" value="MBK4737212.1"/>
    <property type="molecule type" value="Genomic_DNA"/>
</dbReference>
<keyword evidence="2" id="KW-0663">Pyridoxal phosphate</keyword>
<dbReference type="AlphaFoldDB" id="A0A934SWT7"/>
<proteinExistence type="inferred from homology"/>
<dbReference type="PANTHER" id="PTHR43586">
    <property type="entry name" value="CYSTEINE DESULFURASE"/>
    <property type="match status" value="1"/>
</dbReference>
<evidence type="ECO:0000313" key="6">
    <source>
        <dbReference type="EMBL" id="MBK4737212.1"/>
    </source>
</evidence>
<keyword evidence="6" id="KW-0032">Aminotransferase</keyword>
<dbReference type="InterPro" id="IPR015421">
    <property type="entry name" value="PyrdxlP-dep_Trfase_major"/>
</dbReference>
<dbReference type="GO" id="GO:0008483">
    <property type="term" value="F:transaminase activity"/>
    <property type="evidence" value="ECO:0007669"/>
    <property type="project" value="UniProtKB-KW"/>
</dbReference>
<dbReference type="SUPFAM" id="SSF53383">
    <property type="entry name" value="PLP-dependent transferases"/>
    <property type="match status" value="1"/>
</dbReference>
<reference evidence="6" key="1">
    <citation type="submission" date="2021-01" db="EMBL/GenBank/DDBJ databases">
        <title>Genome sequence of strain Noviherbaspirillum sp. DKR-6.</title>
        <authorList>
            <person name="Chaudhary D.K."/>
        </authorList>
    </citation>
    <scope>NUCLEOTIDE SEQUENCE</scope>
    <source>
        <strain evidence="6">DKR-6</strain>
    </source>
</reference>
<dbReference type="Gene3D" id="3.90.1150.10">
    <property type="entry name" value="Aspartate Aminotransferase, domain 1"/>
    <property type="match status" value="1"/>
</dbReference>
<dbReference type="Pfam" id="PF00266">
    <property type="entry name" value="Aminotran_5"/>
    <property type="match status" value="1"/>
</dbReference>
<evidence type="ECO:0000256" key="2">
    <source>
        <dbReference type="ARBA" id="ARBA00022898"/>
    </source>
</evidence>
<dbReference type="Proteomes" id="UP000622890">
    <property type="component" value="Unassembled WGS sequence"/>
</dbReference>
<keyword evidence="6" id="KW-0808">Transferase</keyword>
<evidence type="ECO:0000259" key="5">
    <source>
        <dbReference type="Pfam" id="PF00266"/>
    </source>
</evidence>
<protein>
    <submittedName>
        <fullName evidence="6">Aminotransferase class V-fold PLP-dependent enzyme</fullName>
    </submittedName>
</protein>
<comment type="similarity">
    <text evidence="3">Belongs to the class-V pyridoxal-phosphate-dependent aminotransferase family.</text>
</comment>
<organism evidence="6 7">
    <name type="scientific">Noviherbaspirillum pedocola</name>
    <dbReference type="NCBI Taxonomy" id="2801341"/>
    <lineage>
        <taxon>Bacteria</taxon>
        <taxon>Pseudomonadati</taxon>
        <taxon>Pseudomonadota</taxon>
        <taxon>Betaproteobacteria</taxon>
        <taxon>Burkholderiales</taxon>
        <taxon>Oxalobacteraceae</taxon>
        <taxon>Noviherbaspirillum</taxon>
    </lineage>
</organism>
<dbReference type="InterPro" id="IPR000192">
    <property type="entry name" value="Aminotrans_V_dom"/>
</dbReference>
<dbReference type="InterPro" id="IPR015422">
    <property type="entry name" value="PyrdxlP-dep_Trfase_small"/>
</dbReference>
<evidence type="ECO:0000256" key="4">
    <source>
        <dbReference type="RuleBase" id="RU004504"/>
    </source>
</evidence>